<dbReference type="AlphaFoldDB" id="A0AAN1SXL1"/>
<keyword evidence="9 10" id="KW-0472">Membrane</keyword>
<evidence type="ECO:0000256" key="4">
    <source>
        <dbReference type="ARBA" id="ARBA00022475"/>
    </source>
</evidence>
<dbReference type="KEGG" id="fku:FGKAn22_04660"/>
<dbReference type="InterPro" id="IPR005503">
    <property type="entry name" value="FliL"/>
</dbReference>
<proteinExistence type="inferred from homology"/>
<evidence type="ECO:0000256" key="3">
    <source>
        <dbReference type="ARBA" id="ARBA00008281"/>
    </source>
</evidence>
<dbReference type="RefSeq" id="WP_212786387.1">
    <property type="nucleotide sequence ID" value="NZ_AP019536.1"/>
</dbReference>
<feature type="transmembrane region" description="Helical" evidence="10">
    <location>
        <begin position="23"/>
        <end position="45"/>
    </location>
</feature>
<evidence type="ECO:0000256" key="10">
    <source>
        <dbReference type="RuleBase" id="RU364125"/>
    </source>
</evidence>
<reference evidence="11 12" key="1">
    <citation type="submission" date="2019-03" db="EMBL/GenBank/DDBJ databases">
        <title>Complete genome sequence of Ferrigenium kumadai strain An22, a microaerophilic iron-oxidizing bacterium isolated from a paddy field soil.</title>
        <authorList>
            <person name="Watanabe T."/>
            <person name="Asakawa S."/>
        </authorList>
    </citation>
    <scope>NUCLEOTIDE SEQUENCE [LARGE SCALE GENOMIC DNA]</scope>
    <source>
        <strain evidence="11 12">An22</strain>
    </source>
</reference>
<evidence type="ECO:0000313" key="12">
    <source>
        <dbReference type="Proteomes" id="UP001319121"/>
    </source>
</evidence>
<dbReference type="PANTHER" id="PTHR35091:SF2">
    <property type="entry name" value="FLAGELLAR PROTEIN FLIL"/>
    <property type="match status" value="1"/>
</dbReference>
<evidence type="ECO:0000256" key="9">
    <source>
        <dbReference type="ARBA" id="ARBA00023136"/>
    </source>
</evidence>
<accession>A0AAN1SXL1</accession>
<dbReference type="GO" id="GO:0009425">
    <property type="term" value="C:bacterial-type flagellum basal body"/>
    <property type="evidence" value="ECO:0007669"/>
    <property type="project" value="InterPro"/>
</dbReference>
<comment type="function">
    <text evidence="1 10">Controls the rotational direction of flagella during chemotaxis.</text>
</comment>
<comment type="similarity">
    <text evidence="3 10">Belongs to the FliL family.</text>
</comment>
<keyword evidence="12" id="KW-1185">Reference proteome</keyword>
<keyword evidence="4" id="KW-1003">Cell membrane</keyword>
<dbReference type="GO" id="GO:0006935">
    <property type="term" value="P:chemotaxis"/>
    <property type="evidence" value="ECO:0007669"/>
    <property type="project" value="UniProtKB-KW"/>
</dbReference>
<keyword evidence="5 10" id="KW-0145">Chemotaxis</keyword>
<evidence type="ECO:0000256" key="8">
    <source>
        <dbReference type="ARBA" id="ARBA00022989"/>
    </source>
</evidence>
<dbReference type="GO" id="GO:0005886">
    <property type="term" value="C:plasma membrane"/>
    <property type="evidence" value="ECO:0007669"/>
    <property type="project" value="UniProtKB-SubCell"/>
</dbReference>
<evidence type="ECO:0000256" key="1">
    <source>
        <dbReference type="ARBA" id="ARBA00002254"/>
    </source>
</evidence>
<evidence type="ECO:0000256" key="2">
    <source>
        <dbReference type="ARBA" id="ARBA00004162"/>
    </source>
</evidence>
<dbReference type="EMBL" id="AP019536">
    <property type="protein sequence ID" value="BBI98773.1"/>
    <property type="molecule type" value="Genomic_DNA"/>
</dbReference>
<sequence length="204" mass="21664">MAKAAKPAAPQEAEAPPKKSKKMLIIIITAVVLLIGGGAAAFLLLKPHPPREGEATEVAAHIEEVPPKFVELGTFTANLMHEDGDRYLQVAISLKVSRPELEEKIKANNPEILHRVNMVLQSKRPSELATFEGKDKLAQQIKGQVEYVLGLRKVAPAIVATEEAAAEAVSAVPGMPVAASNPSPAEAKAIGGIAEVLFTSFIIQ</sequence>
<evidence type="ECO:0000313" key="11">
    <source>
        <dbReference type="EMBL" id="BBI98773.1"/>
    </source>
</evidence>
<keyword evidence="6 10" id="KW-0812">Transmembrane</keyword>
<dbReference type="Pfam" id="PF03748">
    <property type="entry name" value="FliL"/>
    <property type="match status" value="1"/>
</dbReference>
<evidence type="ECO:0000256" key="5">
    <source>
        <dbReference type="ARBA" id="ARBA00022500"/>
    </source>
</evidence>
<keyword evidence="10" id="KW-0997">Cell inner membrane</keyword>
<keyword evidence="7 10" id="KW-0283">Flagellar rotation</keyword>
<keyword evidence="8 10" id="KW-1133">Transmembrane helix</keyword>
<gene>
    <name evidence="11" type="ORF">FGKAn22_04660</name>
</gene>
<comment type="subcellular location">
    <subcellularLocation>
        <location evidence="10">Cell inner membrane</location>
    </subcellularLocation>
    <subcellularLocation>
        <location evidence="2">Cell membrane</location>
        <topology evidence="2">Single-pass membrane protein</topology>
    </subcellularLocation>
</comment>
<evidence type="ECO:0000256" key="7">
    <source>
        <dbReference type="ARBA" id="ARBA00022779"/>
    </source>
</evidence>
<organism evidence="11 12">
    <name type="scientific">Ferrigenium kumadai</name>
    <dbReference type="NCBI Taxonomy" id="1682490"/>
    <lineage>
        <taxon>Bacteria</taxon>
        <taxon>Pseudomonadati</taxon>
        <taxon>Pseudomonadota</taxon>
        <taxon>Betaproteobacteria</taxon>
        <taxon>Nitrosomonadales</taxon>
        <taxon>Gallionellaceae</taxon>
        <taxon>Ferrigenium</taxon>
    </lineage>
</organism>
<dbReference type="Proteomes" id="UP001319121">
    <property type="component" value="Chromosome"/>
</dbReference>
<protein>
    <recommendedName>
        <fullName evidence="10">Flagellar protein FliL</fullName>
    </recommendedName>
</protein>
<evidence type="ECO:0000256" key="6">
    <source>
        <dbReference type="ARBA" id="ARBA00022692"/>
    </source>
</evidence>
<name>A0AAN1SXL1_9PROT</name>
<dbReference type="PANTHER" id="PTHR35091">
    <property type="entry name" value="FLAGELLAR PROTEIN FLIL"/>
    <property type="match status" value="1"/>
</dbReference>
<dbReference type="GO" id="GO:0071978">
    <property type="term" value="P:bacterial-type flagellum-dependent swarming motility"/>
    <property type="evidence" value="ECO:0007669"/>
    <property type="project" value="TreeGrafter"/>
</dbReference>